<sequence length="1393" mass="160295">MTSPFIVDSSGGGVGGGSNSFINSNNTNNNNQMQASSTFVLRIINSQNGHVYKIPANPAIVVDDIKNTLSQMTNIPKSDQRLLTNDANLNSVRNLASYNIYQDREFFLFDRPNSKKPDEEPVKTSEIIASQIPQKPQPKGFKDYETTANPINRLFGIEFLLENQLSAITYIKDAYEKNHGYCYNIQKEIENQLRAIDFLTSFSNDYKKKVTHYTKNIIGEFQNTLPNYESLLNSFDLDMNRLRQIRLHDCFKRPNQSLADCVDEKSHRDWNNDFQSSLNHLKGKALEVENNLQKTTEVDVNRVPESIQQIKNNLGQIQTVKEHYIAVHTQYQYFFKNHQDSKRALEQIRSNNDGSNVNQISTILLKFLEIKNAQANTLKEIMANQDVARITNSFFKLKNFVNHQVWEQVQIVAMLEDRIFSVNTKVLLFKEAFYSQIEKSAQLKYIRNLPTAYESSLTEIASRKEFGSTINNTLGKFSDTLKNIRDKEAQRRKKFSEQTYPSELFYFLKDQLPNLTLTLHPPKFDERLPNINNIDNSDHKRISSGSGGIGSSLSNYNNQNQINNSNYNNNYQNNNYNFNSSNSNHSNNSNNSNNSNSNNSNNDIEEEFTVVDDNKLNVQVQEDYESKKKSTQIQQQQQQQQFEKSVSELNLNESLQIKTLESKNKTAFNLVSKLSVYKDLCESQQQQLTQLGVVSKELEEKKQEIVNLTEKIANLILENKETEKLNTTLESAQLELESKIASYLAKLEESDKVIDQLNQSLQQLKDQQTLELAKKDEIITQLQADIVAKEQEINEAQDMINRHEDFIKISTNDTNDSKIQLESVSLEKEKLALEKEKLATKVKEQEELHKKAYALKEEEVKNLAIAMSQLQDELCELRASLQESFEKHEQLAKEREIESEQVVTLRSELDSHVKSISEKEQEIKLYKDQIDQSFKEKESNQEFNKEQLAKIQVYQSKIETLELDHKTSIDEINQLKEKQANLLDKISQLEIEVDASRSTMNTKQSESLESQKQLGLLEHELAKFKELFENLKQEKQKTVDQLESSQLDNKSHRESFENEIKEKNNEIKLLKNALNDSSIDSNRQREKISQLEEEIQSLRSTLQTLYNQLETEQNEYQANFKSKDTIISMLNAQIEQMNTEASNTKEDSAVTDRLNAEIKDLQSHLSHLQTLLTKSENLSNQNQKESEQNKQKCDKLARDKIELLNEVESKSSEISHLFDEIKSLKHTLLQISKNVGLSNTSNEMNDYSMLIQEVAKYPIVQDNCSMLEHALEQNTSYVQELKKKISQLESTQVEMFLSKEKEVSASLSNFTSGSTALFCKNHNDVYEAVNIGCPNYFLSRDSFEIFKNEMTKGIPILGIIFEINSEKISSPSDSYGVPPGTRIHEVTLGKHFE</sequence>
<dbReference type="InterPro" id="IPR040040">
    <property type="entry name" value="ATG11"/>
</dbReference>
<dbReference type="OrthoDB" id="19795at2759"/>
<name>A0A8J4Q1Y7_9MYCE</name>
<dbReference type="CDD" id="cd17039">
    <property type="entry name" value="Ubl_ubiquitin_like"/>
    <property type="match status" value="1"/>
</dbReference>
<dbReference type="Gene3D" id="3.10.20.90">
    <property type="entry name" value="Phosphatidylinositol 3-kinase Catalytic Subunit, Chain A, domain 1"/>
    <property type="match status" value="1"/>
</dbReference>
<dbReference type="GO" id="GO:0034045">
    <property type="term" value="C:phagophore assembly site membrane"/>
    <property type="evidence" value="ECO:0007669"/>
    <property type="project" value="TreeGrafter"/>
</dbReference>
<evidence type="ECO:0000256" key="1">
    <source>
        <dbReference type="ARBA" id="ARBA00023006"/>
    </source>
</evidence>
<feature type="domain" description="Ubiquitin-like" evidence="4">
    <location>
        <begin position="37"/>
        <end position="100"/>
    </location>
</feature>
<evidence type="ECO:0000313" key="6">
    <source>
        <dbReference type="Proteomes" id="UP000695562"/>
    </source>
</evidence>
<reference evidence="5" key="1">
    <citation type="submission" date="2020-01" db="EMBL/GenBank/DDBJ databases">
        <title>Development of genomics and gene disruption for Polysphondylium violaceum indicates a role for the polyketide synthase stlB in stalk morphogenesis.</title>
        <authorList>
            <person name="Narita B."/>
            <person name="Kawabe Y."/>
            <person name="Kin K."/>
            <person name="Saito T."/>
            <person name="Gibbs R."/>
            <person name="Kuspa A."/>
            <person name="Muzny D."/>
            <person name="Queller D."/>
            <person name="Richards S."/>
            <person name="Strassman J."/>
            <person name="Sucgang R."/>
            <person name="Worley K."/>
            <person name="Schaap P."/>
        </authorList>
    </citation>
    <scope>NUCLEOTIDE SEQUENCE</scope>
    <source>
        <strain evidence="5">QSvi11</strain>
    </source>
</reference>
<evidence type="ECO:0000259" key="4">
    <source>
        <dbReference type="PROSITE" id="PS50053"/>
    </source>
</evidence>
<dbReference type="EMBL" id="AJWJ01000032">
    <property type="protein sequence ID" value="KAF2077314.1"/>
    <property type="molecule type" value="Genomic_DNA"/>
</dbReference>
<dbReference type="PANTHER" id="PTHR13222:SF1">
    <property type="entry name" value="RB1-INDUCIBLE COILED-COIL PROTEIN 1"/>
    <property type="match status" value="1"/>
</dbReference>
<proteinExistence type="predicted"/>
<keyword evidence="6" id="KW-1185">Reference proteome</keyword>
<keyword evidence="1" id="KW-0072">Autophagy</keyword>
<evidence type="ECO:0000256" key="2">
    <source>
        <dbReference type="SAM" id="Coils"/>
    </source>
</evidence>
<dbReference type="PANTHER" id="PTHR13222">
    <property type="entry name" value="RB1-INDUCIBLE COILED-COIL"/>
    <property type="match status" value="1"/>
</dbReference>
<dbReference type="GO" id="GO:0000422">
    <property type="term" value="P:autophagy of mitochondrion"/>
    <property type="evidence" value="ECO:0007669"/>
    <property type="project" value="TreeGrafter"/>
</dbReference>
<accession>A0A8J4Q1Y7</accession>
<feature type="coiled-coil region" evidence="2">
    <location>
        <begin position="909"/>
        <end position="1188"/>
    </location>
</feature>
<dbReference type="GO" id="GO:0060090">
    <property type="term" value="F:molecular adaptor activity"/>
    <property type="evidence" value="ECO:0007669"/>
    <property type="project" value="TreeGrafter"/>
</dbReference>
<protein>
    <recommendedName>
        <fullName evidence="4">Ubiquitin-like domain-containing protein</fullName>
    </recommendedName>
</protein>
<dbReference type="GO" id="GO:1990316">
    <property type="term" value="C:Atg1/ULK1 kinase complex"/>
    <property type="evidence" value="ECO:0007669"/>
    <property type="project" value="TreeGrafter"/>
</dbReference>
<dbReference type="GO" id="GO:0000045">
    <property type="term" value="P:autophagosome assembly"/>
    <property type="evidence" value="ECO:0007669"/>
    <property type="project" value="InterPro"/>
</dbReference>
<dbReference type="InterPro" id="IPR045326">
    <property type="entry name" value="ATG17-like_dom"/>
</dbReference>
<evidence type="ECO:0000313" key="5">
    <source>
        <dbReference type="EMBL" id="KAF2077314.1"/>
    </source>
</evidence>
<keyword evidence="2" id="KW-0175">Coiled coil</keyword>
<organism evidence="5 6">
    <name type="scientific">Polysphondylium violaceum</name>
    <dbReference type="NCBI Taxonomy" id="133409"/>
    <lineage>
        <taxon>Eukaryota</taxon>
        <taxon>Amoebozoa</taxon>
        <taxon>Evosea</taxon>
        <taxon>Eumycetozoa</taxon>
        <taxon>Dictyostelia</taxon>
        <taxon>Dictyosteliales</taxon>
        <taxon>Dictyosteliaceae</taxon>
        <taxon>Polysphondylium</taxon>
    </lineage>
</organism>
<feature type="compositionally biased region" description="Low complexity" evidence="3">
    <location>
        <begin position="551"/>
        <end position="602"/>
    </location>
</feature>
<feature type="coiled-coil region" evidence="2">
    <location>
        <begin position="691"/>
        <end position="873"/>
    </location>
</feature>
<comment type="caution">
    <text evidence="5">The sequence shown here is derived from an EMBL/GenBank/DDBJ whole genome shotgun (WGS) entry which is preliminary data.</text>
</comment>
<dbReference type="GO" id="GO:0019901">
    <property type="term" value="F:protein kinase binding"/>
    <property type="evidence" value="ECO:0007669"/>
    <property type="project" value="TreeGrafter"/>
</dbReference>
<dbReference type="Proteomes" id="UP000695562">
    <property type="component" value="Unassembled WGS sequence"/>
</dbReference>
<gene>
    <name evidence="5" type="ORF">CYY_001380</name>
</gene>
<dbReference type="GO" id="GO:0034517">
    <property type="term" value="P:ribophagy"/>
    <property type="evidence" value="ECO:0007669"/>
    <property type="project" value="TreeGrafter"/>
</dbReference>
<dbReference type="GO" id="GO:0034727">
    <property type="term" value="P:piecemeal microautophagy of the nucleus"/>
    <property type="evidence" value="ECO:0007669"/>
    <property type="project" value="TreeGrafter"/>
</dbReference>
<dbReference type="Pfam" id="PF04108">
    <property type="entry name" value="ATG17_like"/>
    <property type="match status" value="1"/>
</dbReference>
<feature type="region of interest" description="Disordered" evidence="3">
    <location>
        <begin position="523"/>
        <end position="602"/>
    </location>
</feature>
<dbReference type="PROSITE" id="PS50053">
    <property type="entry name" value="UBIQUITIN_2"/>
    <property type="match status" value="1"/>
</dbReference>
<dbReference type="InterPro" id="IPR000626">
    <property type="entry name" value="Ubiquitin-like_dom"/>
</dbReference>
<dbReference type="GO" id="GO:0061709">
    <property type="term" value="P:reticulophagy"/>
    <property type="evidence" value="ECO:0007669"/>
    <property type="project" value="TreeGrafter"/>
</dbReference>
<dbReference type="InterPro" id="IPR029071">
    <property type="entry name" value="Ubiquitin-like_domsf"/>
</dbReference>
<evidence type="ECO:0000256" key="3">
    <source>
        <dbReference type="SAM" id="MobiDB-lite"/>
    </source>
</evidence>
<dbReference type="SUPFAM" id="SSF54236">
    <property type="entry name" value="Ubiquitin-like"/>
    <property type="match status" value="1"/>
</dbReference>